<keyword evidence="9" id="KW-1185">Reference proteome</keyword>
<dbReference type="SUPFAM" id="SSF48179">
    <property type="entry name" value="6-phosphogluconate dehydrogenase C-terminal domain-like"/>
    <property type="match status" value="1"/>
</dbReference>
<dbReference type="AlphaFoldDB" id="D5RN38"/>
<feature type="active site" evidence="4">
    <location>
        <position position="171"/>
    </location>
</feature>
<feature type="domain" description="6-phosphogluconate dehydrogenase NADP-binding" evidence="6">
    <location>
        <begin position="5"/>
        <end position="162"/>
    </location>
</feature>
<dbReference type="InterPro" id="IPR015815">
    <property type="entry name" value="HIBADH-related"/>
</dbReference>
<evidence type="ECO:0000313" key="8">
    <source>
        <dbReference type="EMBL" id="EFH11278.1"/>
    </source>
</evidence>
<dbReference type="Gene3D" id="3.40.50.720">
    <property type="entry name" value="NAD(P)-binding Rossmann-like Domain"/>
    <property type="match status" value="1"/>
</dbReference>
<dbReference type="HOGENOM" id="CLU_035117_1_1_5"/>
<dbReference type="PANTHER" id="PTHR43060:SF15">
    <property type="entry name" value="3-HYDROXYISOBUTYRATE DEHYDROGENASE-LIKE 1, MITOCHONDRIAL-RELATED"/>
    <property type="match status" value="1"/>
</dbReference>
<feature type="chain" id="PRO_5003075779" evidence="5">
    <location>
        <begin position="20"/>
        <end position="313"/>
    </location>
</feature>
<dbReference type="Proteomes" id="UP000005324">
    <property type="component" value="Unassembled WGS sequence"/>
</dbReference>
<keyword evidence="3" id="KW-0520">NAD</keyword>
<dbReference type="PANTHER" id="PTHR43060">
    <property type="entry name" value="3-HYDROXYISOBUTYRATE DEHYDROGENASE-LIKE 1, MITOCHONDRIAL-RELATED"/>
    <property type="match status" value="1"/>
</dbReference>
<keyword evidence="5" id="KW-0732">Signal</keyword>
<dbReference type="PIRSF" id="PIRSF000103">
    <property type="entry name" value="HIBADH"/>
    <property type="match status" value="1"/>
</dbReference>
<gene>
    <name evidence="8" type="primary">mmsB</name>
    <name evidence="8" type="ORF">HMPREF0731_2499</name>
</gene>
<reference evidence="8 9" key="1">
    <citation type="submission" date="2010-04" db="EMBL/GenBank/DDBJ databases">
        <authorList>
            <person name="Qin X."/>
            <person name="Bachman B."/>
            <person name="Battles P."/>
            <person name="Bell A."/>
            <person name="Bess C."/>
            <person name="Bickham C."/>
            <person name="Chaboub L."/>
            <person name="Chen D."/>
            <person name="Coyle M."/>
            <person name="Deiros D.R."/>
            <person name="Dinh H."/>
            <person name="Forbes L."/>
            <person name="Fowler G."/>
            <person name="Francisco L."/>
            <person name="Fu Q."/>
            <person name="Gubbala S."/>
            <person name="Hale W."/>
            <person name="Han Y."/>
            <person name="Hemphill L."/>
            <person name="Highlander S.K."/>
            <person name="Hirani K."/>
            <person name="Hogues M."/>
            <person name="Jackson L."/>
            <person name="Jakkamsetti A."/>
            <person name="Javaid M."/>
            <person name="Jiang H."/>
            <person name="Korchina V."/>
            <person name="Kovar C."/>
            <person name="Lara F."/>
            <person name="Lee S."/>
            <person name="Mata R."/>
            <person name="Mathew T."/>
            <person name="Moen C."/>
            <person name="Morales K."/>
            <person name="Munidasa M."/>
            <person name="Nazareth L."/>
            <person name="Ngo R."/>
            <person name="Nguyen L."/>
            <person name="Okwuonu G."/>
            <person name="Ongeri F."/>
            <person name="Patil S."/>
            <person name="Petrosino J."/>
            <person name="Pham C."/>
            <person name="Pham P."/>
            <person name="Pu L.-L."/>
            <person name="Puazo M."/>
            <person name="Raj R."/>
            <person name="Reid J."/>
            <person name="Rouhana J."/>
            <person name="Saada N."/>
            <person name="Shang Y."/>
            <person name="Simmons D."/>
            <person name="Thornton R."/>
            <person name="Warren J."/>
            <person name="Weissenberger G."/>
            <person name="Zhang J."/>
            <person name="Zhang L."/>
            <person name="Zhou C."/>
            <person name="Zhu D."/>
            <person name="Muzny D."/>
            <person name="Worley K."/>
            <person name="Gibbs R."/>
        </authorList>
    </citation>
    <scope>NUCLEOTIDE SEQUENCE [LARGE SCALE GENOMIC DNA]</scope>
    <source>
        <strain evidence="8 9">ATCC 49957</strain>
    </source>
</reference>
<dbReference type="Gene3D" id="1.10.1040.10">
    <property type="entry name" value="N-(1-d-carboxylethyl)-l-norvaline Dehydrogenase, domain 2"/>
    <property type="match status" value="1"/>
</dbReference>
<evidence type="ECO:0000256" key="4">
    <source>
        <dbReference type="PIRSR" id="PIRSR000103-1"/>
    </source>
</evidence>
<evidence type="ECO:0000259" key="7">
    <source>
        <dbReference type="Pfam" id="PF14833"/>
    </source>
</evidence>
<evidence type="ECO:0000313" key="9">
    <source>
        <dbReference type="Proteomes" id="UP000005324"/>
    </source>
</evidence>
<feature type="signal peptide" evidence="5">
    <location>
        <begin position="1"/>
        <end position="19"/>
    </location>
</feature>
<dbReference type="InterPro" id="IPR013328">
    <property type="entry name" value="6PGD_dom2"/>
</dbReference>
<evidence type="ECO:0000256" key="3">
    <source>
        <dbReference type="ARBA" id="ARBA00023027"/>
    </source>
</evidence>
<keyword evidence="2 8" id="KW-0560">Oxidoreductase</keyword>
<sequence length="313" mass="32374">MSAMRVGFIGLGTMGASMAANLACAAGVVLTVHDMRREAAAALLEGGAHWADSPAALGAACEVVFTSLPGPKEVEAVGAALIGSMAPGGVIVDLSTNAVSTVRALHAAAAERGVHVLDAPISGGPRGAASRKLAFFVGGDRSVFDRVRPLLDAMGDRAILVGGIGAGSIAKLAHNLSGYALNAIMAEVFAMGAKAGLEPLALYAAIRQGVHGRRRTYDGVTEQFLPNSYDPPAFQLRLAHKDVALACALGREVGVPMRFAALTLEEMTEALNRGWGHRDSRSAMLLELERAGVEIAVDRAKLQAVIDADGKDF</sequence>
<protein>
    <submittedName>
        <fullName evidence="8">Phosphogluconate dehydrogenase (Decarboxylating), NAD binding domain protein</fullName>
        <ecNumber evidence="8">1.1.1.-</ecNumber>
    </submittedName>
</protein>
<dbReference type="GO" id="GO:0051287">
    <property type="term" value="F:NAD binding"/>
    <property type="evidence" value="ECO:0007669"/>
    <property type="project" value="InterPro"/>
</dbReference>
<evidence type="ECO:0000256" key="5">
    <source>
        <dbReference type="SAM" id="SignalP"/>
    </source>
</evidence>
<dbReference type="InterPro" id="IPR002204">
    <property type="entry name" value="3-OH-isobutyrate_DH-rel_CS"/>
</dbReference>
<dbReference type="InterPro" id="IPR008927">
    <property type="entry name" value="6-PGluconate_DH-like_C_sf"/>
</dbReference>
<dbReference type="GO" id="GO:0016491">
    <property type="term" value="F:oxidoreductase activity"/>
    <property type="evidence" value="ECO:0007669"/>
    <property type="project" value="UniProtKB-KW"/>
</dbReference>
<evidence type="ECO:0000259" key="6">
    <source>
        <dbReference type="Pfam" id="PF03446"/>
    </source>
</evidence>
<dbReference type="EMBL" id="ADVL01000427">
    <property type="protein sequence ID" value="EFH11278.1"/>
    <property type="molecule type" value="Genomic_DNA"/>
</dbReference>
<evidence type="ECO:0000256" key="1">
    <source>
        <dbReference type="ARBA" id="ARBA00009080"/>
    </source>
</evidence>
<dbReference type="GO" id="GO:0016054">
    <property type="term" value="P:organic acid catabolic process"/>
    <property type="evidence" value="ECO:0007669"/>
    <property type="project" value="UniProtKB-ARBA"/>
</dbReference>
<organism evidence="8 9">
    <name type="scientific">Pseudoroseomonas cervicalis ATCC 49957</name>
    <dbReference type="NCBI Taxonomy" id="525371"/>
    <lineage>
        <taxon>Bacteria</taxon>
        <taxon>Pseudomonadati</taxon>
        <taxon>Pseudomonadota</taxon>
        <taxon>Alphaproteobacteria</taxon>
        <taxon>Acetobacterales</taxon>
        <taxon>Roseomonadaceae</taxon>
        <taxon>Roseomonas</taxon>
    </lineage>
</organism>
<dbReference type="InterPro" id="IPR029154">
    <property type="entry name" value="HIBADH-like_NADP-bd"/>
</dbReference>
<dbReference type="Pfam" id="PF03446">
    <property type="entry name" value="NAD_binding_2"/>
    <property type="match status" value="1"/>
</dbReference>
<dbReference type="InterPro" id="IPR006115">
    <property type="entry name" value="6PGDH_NADP-bd"/>
</dbReference>
<dbReference type="PROSITE" id="PS00895">
    <property type="entry name" value="3_HYDROXYISOBUT_DH"/>
    <property type="match status" value="1"/>
</dbReference>
<dbReference type="Pfam" id="PF14833">
    <property type="entry name" value="NAD_binding_11"/>
    <property type="match status" value="1"/>
</dbReference>
<evidence type="ECO:0000256" key="2">
    <source>
        <dbReference type="ARBA" id="ARBA00023002"/>
    </source>
</evidence>
<dbReference type="GO" id="GO:0050661">
    <property type="term" value="F:NADP binding"/>
    <property type="evidence" value="ECO:0007669"/>
    <property type="project" value="InterPro"/>
</dbReference>
<comment type="caution">
    <text evidence="8">The sequence shown here is derived from an EMBL/GenBank/DDBJ whole genome shotgun (WGS) entry which is preliminary data.</text>
</comment>
<name>D5RN38_9PROT</name>
<dbReference type="SUPFAM" id="SSF51735">
    <property type="entry name" value="NAD(P)-binding Rossmann-fold domains"/>
    <property type="match status" value="1"/>
</dbReference>
<proteinExistence type="inferred from homology"/>
<dbReference type="EC" id="1.1.1.-" evidence="8"/>
<feature type="domain" description="3-hydroxyisobutyrate dehydrogenase-like NAD-binding" evidence="7">
    <location>
        <begin position="165"/>
        <end position="282"/>
    </location>
</feature>
<dbReference type="InterPro" id="IPR036291">
    <property type="entry name" value="NAD(P)-bd_dom_sf"/>
</dbReference>
<comment type="similarity">
    <text evidence="1">Belongs to the HIBADH-related family.</text>
</comment>
<accession>D5RN38</accession>